<dbReference type="GO" id="GO:0070034">
    <property type="term" value="F:telomerase RNA binding"/>
    <property type="evidence" value="ECO:0007669"/>
    <property type="project" value="TreeGrafter"/>
</dbReference>
<dbReference type="RefSeq" id="XP_002676146.1">
    <property type="nucleotide sequence ID" value="XM_002676100.1"/>
</dbReference>
<dbReference type="InterPro" id="IPR011990">
    <property type="entry name" value="TPR-like_helical_dom_sf"/>
</dbReference>
<dbReference type="Gene3D" id="1.25.40.10">
    <property type="entry name" value="Tetratricopeptide repeat domain"/>
    <property type="match status" value="1"/>
</dbReference>
<evidence type="ECO:0000256" key="1">
    <source>
        <dbReference type="SAM" id="MobiDB-lite"/>
    </source>
</evidence>
<accession>D2VIS6</accession>
<dbReference type="KEGG" id="ngr:NAEGRDRAFT_68780"/>
<dbReference type="Pfam" id="PF10373">
    <property type="entry name" value="EST1_DNA_bind"/>
    <property type="match status" value="1"/>
</dbReference>
<dbReference type="VEuPathDB" id="AmoebaDB:NAEGRDRAFT_68780"/>
<proteinExistence type="predicted"/>
<dbReference type="AlphaFoldDB" id="D2VIS6"/>
<evidence type="ECO:0000313" key="3">
    <source>
        <dbReference type="EMBL" id="EFC43402.1"/>
    </source>
</evidence>
<dbReference type="InParanoid" id="D2VIS6"/>
<feature type="compositionally biased region" description="Low complexity" evidence="1">
    <location>
        <begin position="777"/>
        <end position="795"/>
    </location>
</feature>
<dbReference type="InterPro" id="IPR045153">
    <property type="entry name" value="Est1/Ebs1-like"/>
</dbReference>
<evidence type="ECO:0000259" key="2">
    <source>
        <dbReference type="Pfam" id="PF10373"/>
    </source>
</evidence>
<protein>
    <submittedName>
        <fullName evidence="3">Predicted protein</fullName>
    </submittedName>
</protein>
<feature type="region of interest" description="Disordered" evidence="1">
    <location>
        <begin position="1"/>
        <end position="89"/>
    </location>
</feature>
<dbReference type="GO" id="GO:0005697">
    <property type="term" value="C:telomerase holoenzyme complex"/>
    <property type="evidence" value="ECO:0007669"/>
    <property type="project" value="TreeGrafter"/>
</dbReference>
<feature type="compositionally biased region" description="Polar residues" evidence="1">
    <location>
        <begin position="817"/>
        <end position="827"/>
    </location>
</feature>
<evidence type="ECO:0000313" key="4">
    <source>
        <dbReference type="Proteomes" id="UP000006671"/>
    </source>
</evidence>
<dbReference type="GO" id="GO:0000184">
    <property type="term" value="P:nuclear-transcribed mRNA catabolic process, nonsense-mediated decay"/>
    <property type="evidence" value="ECO:0007669"/>
    <property type="project" value="TreeGrafter"/>
</dbReference>
<dbReference type="EMBL" id="GG738874">
    <property type="protein sequence ID" value="EFC43402.1"/>
    <property type="molecule type" value="Genomic_DNA"/>
</dbReference>
<keyword evidence="4" id="KW-1185">Reference proteome</keyword>
<dbReference type="GO" id="GO:0042162">
    <property type="term" value="F:telomeric DNA binding"/>
    <property type="evidence" value="ECO:0007669"/>
    <property type="project" value="TreeGrafter"/>
</dbReference>
<organism evidence="4">
    <name type="scientific">Naegleria gruberi</name>
    <name type="common">Amoeba</name>
    <dbReference type="NCBI Taxonomy" id="5762"/>
    <lineage>
        <taxon>Eukaryota</taxon>
        <taxon>Discoba</taxon>
        <taxon>Heterolobosea</taxon>
        <taxon>Tetramitia</taxon>
        <taxon>Eutetramitia</taxon>
        <taxon>Vahlkampfiidae</taxon>
        <taxon>Naegleria</taxon>
    </lineage>
</organism>
<dbReference type="PANTHER" id="PTHR15696:SF0">
    <property type="entry name" value="TELOMERASE-BINDING PROTEIN EST1A"/>
    <property type="match status" value="1"/>
</dbReference>
<feature type="compositionally biased region" description="Polar residues" evidence="1">
    <location>
        <begin position="46"/>
        <end position="72"/>
    </location>
</feature>
<dbReference type="InterPro" id="IPR018834">
    <property type="entry name" value="DNA/RNA-bd_Est1-type"/>
</dbReference>
<dbReference type="OrthoDB" id="69928at2759"/>
<feature type="compositionally biased region" description="Low complexity" evidence="1">
    <location>
        <begin position="73"/>
        <end position="83"/>
    </location>
</feature>
<dbReference type="PANTHER" id="PTHR15696">
    <property type="entry name" value="SMG-7 SUPPRESSOR WITH MORPHOLOGICAL EFFECT ON GENITALIA PROTEIN 7"/>
    <property type="match status" value="1"/>
</dbReference>
<dbReference type="OMA" id="FKATIMN"/>
<dbReference type="STRING" id="5762.D2VIS6"/>
<dbReference type="SUPFAM" id="SSF48452">
    <property type="entry name" value="TPR-like"/>
    <property type="match status" value="1"/>
</dbReference>
<feature type="compositionally biased region" description="Low complexity" evidence="1">
    <location>
        <begin position="12"/>
        <end position="34"/>
    </location>
</feature>
<name>D2VIS6_NAEGR</name>
<dbReference type="Proteomes" id="UP000006671">
    <property type="component" value="Unassembled WGS sequence"/>
</dbReference>
<feature type="domain" description="DNA/RNA-binding" evidence="2">
    <location>
        <begin position="276"/>
        <end position="481"/>
    </location>
</feature>
<dbReference type="GeneID" id="8852190"/>
<dbReference type="eggNOG" id="KOG2162">
    <property type="taxonomic scope" value="Eukaryota"/>
</dbReference>
<sequence>MSSSTNPPRSMINNKQNNGGINNGGQKPQQIQQGVEGKGFYKNPLTLKTTAQQQEKPATTTTTSGHPSNGRATSSSTNNQQQQRGNIMMIPNNVTTTTSSTRTNNVTAVPQLLKNPSNPTPKPSNEKSTKLQCSLVKKHEEQYLAFLSDEGKIPNVIKSLSGEREPQDFCSLRSTCIQQYQNIALSDTEYDKKYDLILQIWKTFYYKLIELFRRNPVLKERKDLYIKFLNDSILEYKEFYKKISELFQKEKVLLQRGDLFRYKTLLNAKNMDFSKSEKYYKKAVQLSYNFGNAWNQLAVISTYQNDYFLAIYRYYRSLSCIHRPFKSARDNIILLFKNNVPKMKGKPSFKLLTLHGKLFQSQSTIEELDDDNLNIIEEIFAEVPENDSSYFFKATIMNLFVDQQNSNNYSKIFNEAFFAKLISHYSDLYESDSIRNFDIYNSLVLYIEYFLQNRKIYLYDNEALCNNLCFLYAKIVDDQRLADDGENGFYHDILGYNPLNGNLGTFSTRNENSNVKQSLNKIFQKQMNELINDKIISFYYREYDRAFSTASFEDDIEDDDKIDDESIVINGDLLDDINDEIIVDDISDSMTLDHQHIEPKSFTALPNNATTSTNGFITPAGGSNIWKTDSTSLPEMKNDSPSSLSKLNISSQAGNDYIEKPFMRNNVDSPFINDQLFNQRISTPVNNGLSSPIEKSNLMSKLLSSPPQKQSNAPSVYDSVFGNWHNGGISSNPQANWGTAPGTPFLGGFAQMPNPNVVYNPFGFSPVGYPTSNSMYSPPQQTPNHHSPPSHTSPHLAGDQSPGFIPFPFRDRKKNDNGASNTFNLFD</sequence>
<feature type="region of interest" description="Disordered" evidence="1">
    <location>
        <begin position="772"/>
        <end position="827"/>
    </location>
</feature>
<reference evidence="3 4" key="1">
    <citation type="journal article" date="2010" name="Cell">
        <title>The genome of Naegleria gruberi illuminates early eukaryotic versatility.</title>
        <authorList>
            <person name="Fritz-Laylin L.K."/>
            <person name="Prochnik S.E."/>
            <person name="Ginger M.L."/>
            <person name="Dacks J.B."/>
            <person name="Carpenter M.L."/>
            <person name="Field M.C."/>
            <person name="Kuo A."/>
            <person name="Paredez A."/>
            <person name="Chapman J."/>
            <person name="Pham J."/>
            <person name="Shu S."/>
            <person name="Neupane R."/>
            <person name="Cipriano M."/>
            <person name="Mancuso J."/>
            <person name="Tu H."/>
            <person name="Salamov A."/>
            <person name="Lindquist E."/>
            <person name="Shapiro H."/>
            <person name="Lucas S."/>
            <person name="Grigoriev I.V."/>
            <person name="Cande W.Z."/>
            <person name="Fulton C."/>
            <person name="Rokhsar D.S."/>
            <person name="Dawson S.C."/>
        </authorList>
    </citation>
    <scope>NUCLEOTIDE SEQUENCE [LARGE SCALE GENOMIC DNA]</scope>
    <source>
        <strain evidence="3 4">NEG-M</strain>
    </source>
</reference>
<gene>
    <name evidence="3" type="ORF">NAEGRDRAFT_68780</name>
</gene>